<reference evidence="2 3" key="1">
    <citation type="submission" date="2021-06" db="EMBL/GenBank/DDBJ databases">
        <title>Caerostris extrusa draft genome.</title>
        <authorList>
            <person name="Kono N."/>
            <person name="Arakawa K."/>
        </authorList>
    </citation>
    <scope>NUCLEOTIDE SEQUENCE [LARGE SCALE GENOMIC DNA]</scope>
</reference>
<gene>
    <name evidence="2" type="ORF">CEXT_47421</name>
</gene>
<proteinExistence type="predicted"/>
<protein>
    <submittedName>
        <fullName evidence="2">Uncharacterized protein</fullName>
    </submittedName>
</protein>
<organism evidence="2 3">
    <name type="scientific">Caerostris extrusa</name>
    <name type="common">Bark spider</name>
    <name type="synonym">Caerostris bankana</name>
    <dbReference type="NCBI Taxonomy" id="172846"/>
    <lineage>
        <taxon>Eukaryota</taxon>
        <taxon>Metazoa</taxon>
        <taxon>Ecdysozoa</taxon>
        <taxon>Arthropoda</taxon>
        <taxon>Chelicerata</taxon>
        <taxon>Arachnida</taxon>
        <taxon>Araneae</taxon>
        <taxon>Araneomorphae</taxon>
        <taxon>Entelegynae</taxon>
        <taxon>Araneoidea</taxon>
        <taxon>Araneidae</taxon>
        <taxon>Caerostris</taxon>
    </lineage>
</organism>
<keyword evidence="1" id="KW-1133">Transmembrane helix</keyword>
<keyword evidence="1" id="KW-0812">Transmembrane</keyword>
<evidence type="ECO:0000313" key="3">
    <source>
        <dbReference type="Proteomes" id="UP001054945"/>
    </source>
</evidence>
<comment type="caution">
    <text evidence="2">The sequence shown here is derived from an EMBL/GenBank/DDBJ whole genome shotgun (WGS) entry which is preliminary data.</text>
</comment>
<sequence length="88" mass="10300">MHPWLLDIELHGYLVVGWIYSRLLVVLTVTCQWIACTYGYLEVDYMYSWLVGSSVYALTVNWKVACTHDYLSAVAFTYGYLEMDHKYS</sequence>
<dbReference type="Proteomes" id="UP001054945">
    <property type="component" value="Unassembled WGS sequence"/>
</dbReference>
<feature type="transmembrane region" description="Helical" evidence="1">
    <location>
        <begin position="20"/>
        <end position="41"/>
    </location>
</feature>
<dbReference type="EMBL" id="BPLR01014673">
    <property type="protein sequence ID" value="GIY70482.1"/>
    <property type="molecule type" value="Genomic_DNA"/>
</dbReference>
<dbReference type="AlphaFoldDB" id="A0AAV4VJV1"/>
<accession>A0AAV4VJV1</accession>
<keyword evidence="3" id="KW-1185">Reference proteome</keyword>
<keyword evidence="1" id="KW-0472">Membrane</keyword>
<evidence type="ECO:0000256" key="1">
    <source>
        <dbReference type="SAM" id="Phobius"/>
    </source>
</evidence>
<evidence type="ECO:0000313" key="2">
    <source>
        <dbReference type="EMBL" id="GIY70482.1"/>
    </source>
</evidence>
<name>A0AAV4VJV1_CAEEX</name>